<proteinExistence type="predicted"/>
<evidence type="ECO:0000313" key="2">
    <source>
        <dbReference type="Proteomes" id="UP001054902"/>
    </source>
</evidence>
<organism evidence="1 2">
    <name type="scientific">Chaetoceros tenuissimus</name>
    <dbReference type="NCBI Taxonomy" id="426638"/>
    <lineage>
        <taxon>Eukaryota</taxon>
        <taxon>Sar</taxon>
        <taxon>Stramenopiles</taxon>
        <taxon>Ochrophyta</taxon>
        <taxon>Bacillariophyta</taxon>
        <taxon>Coscinodiscophyceae</taxon>
        <taxon>Chaetocerotophycidae</taxon>
        <taxon>Chaetocerotales</taxon>
        <taxon>Chaetocerotaceae</taxon>
        <taxon>Chaetoceros</taxon>
    </lineage>
</organism>
<gene>
    <name evidence="1" type="ORF">CTEN210_03609</name>
</gene>
<dbReference type="Pfam" id="PF13306">
    <property type="entry name" value="LRR_5"/>
    <property type="match status" value="1"/>
</dbReference>
<dbReference type="AlphaFoldDB" id="A0AAD3H256"/>
<accession>A0AAD3H256</accession>
<dbReference type="PANTHER" id="PTHR45661:SF3">
    <property type="entry name" value="IG-LIKE DOMAIN-CONTAINING PROTEIN"/>
    <property type="match status" value="1"/>
</dbReference>
<dbReference type="Gene3D" id="3.80.10.10">
    <property type="entry name" value="Ribonuclease Inhibitor"/>
    <property type="match status" value="1"/>
</dbReference>
<keyword evidence="2" id="KW-1185">Reference proteome</keyword>
<sequence>MKLPRYPTNAEWEKIVALGPGVRMHKEKKTLFYNGEELCLWDGGPLVYDWKERRTWEVIIIFPGVEVIPKLTFYSCKNVKTVIMADSVKRIEWSAFLECYSLVFIRLSRNLQFIGHSSFYDCESLSSIFIPPSCTEINDEAFCSCKCLIILGLSQTTELGERVFHGTALIANSLLEADEEDGRYSYADEEVVQWVKSINNEDAYAFHRLCCSHDPDMEQVYQYVKDHGLVTMKRPNRIGITPSQYLAANPYTEIEEGKLVKRYVLERMGEVA</sequence>
<dbReference type="InterPro" id="IPR053139">
    <property type="entry name" value="Surface_bspA-like"/>
</dbReference>
<dbReference type="SUPFAM" id="SSF52058">
    <property type="entry name" value="L domain-like"/>
    <property type="match status" value="1"/>
</dbReference>
<evidence type="ECO:0008006" key="3">
    <source>
        <dbReference type="Google" id="ProtNLM"/>
    </source>
</evidence>
<dbReference type="EMBL" id="BLLK01000022">
    <property type="protein sequence ID" value="GFH47134.1"/>
    <property type="molecule type" value="Genomic_DNA"/>
</dbReference>
<reference evidence="1 2" key="1">
    <citation type="journal article" date="2021" name="Sci. Rep.">
        <title>The genome of the diatom Chaetoceros tenuissimus carries an ancient integrated fragment of an extant virus.</title>
        <authorList>
            <person name="Hongo Y."/>
            <person name="Kimura K."/>
            <person name="Takaki Y."/>
            <person name="Yoshida Y."/>
            <person name="Baba S."/>
            <person name="Kobayashi G."/>
            <person name="Nagasaki K."/>
            <person name="Hano T."/>
            <person name="Tomaru Y."/>
        </authorList>
    </citation>
    <scope>NUCLEOTIDE SEQUENCE [LARGE SCALE GENOMIC DNA]</scope>
    <source>
        <strain evidence="1 2">NIES-3715</strain>
    </source>
</reference>
<name>A0AAD3H256_9STRA</name>
<evidence type="ECO:0000313" key="1">
    <source>
        <dbReference type="EMBL" id="GFH47134.1"/>
    </source>
</evidence>
<dbReference type="PANTHER" id="PTHR45661">
    <property type="entry name" value="SURFACE ANTIGEN"/>
    <property type="match status" value="1"/>
</dbReference>
<protein>
    <recommendedName>
        <fullName evidence="3">Leucine-rich repeat domain-containing protein</fullName>
    </recommendedName>
</protein>
<dbReference type="InterPro" id="IPR026906">
    <property type="entry name" value="LRR_5"/>
</dbReference>
<comment type="caution">
    <text evidence="1">The sequence shown here is derived from an EMBL/GenBank/DDBJ whole genome shotgun (WGS) entry which is preliminary data.</text>
</comment>
<dbReference type="Proteomes" id="UP001054902">
    <property type="component" value="Unassembled WGS sequence"/>
</dbReference>
<dbReference type="InterPro" id="IPR032675">
    <property type="entry name" value="LRR_dom_sf"/>
</dbReference>